<sequence>MLVANTLPERSLARVGAGMGLTGMRQRAEMLGGRMTAGPDGDGWSVEVRFPHTPTRHGVMCEWLAAGLPVRMERPGRPGRDVAFGPGATSQENR</sequence>
<dbReference type="InterPro" id="IPR036890">
    <property type="entry name" value="HATPase_C_sf"/>
</dbReference>
<keyword evidence="2" id="KW-0418">Kinase</keyword>
<evidence type="ECO:0000313" key="3">
    <source>
        <dbReference type="Proteomes" id="UP000471166"/>
    </source>
</evidence>
<evidence type="ECO:0000256" key="1">
    <source>
        <dbReference type="SAM" id="MobiDB-lite"/>
    </source>
</evidence>
<feature type="non-terminal residue" evidence="2">
    <location>
        <position position="1"/>
    </location>
</feature>
<dbReference type="GO" id="GO:0016301">
    <property type="term" value="F:kinase activity"/>
    <property type="evidence" value="ECO:0007669"/>
    <property type="project" value="UniProtKB-KW"/>
</dbReference>
<dbReference type="Proteomes" id="UP000471166">
    <property type="component" value="Unassembled WGS sequence"/>
</dbReference>
<reference evidence="2 3" key="1">
    <citation type="submission" date="2020-01" db="EMBL/GenBank/DDBJ databases">
        <title>Genetics and antimicrobial susceptibilities of Nocardia species isolated from the soil; a comparison with species isolated from humans.</title>
        <authorList>
            <person name="Carrasco G."/>
            <person name="Monzon S."/>
            <person name="Sansegundo M."/>
            <person name="Garcia E."/>
            <person name="Garrido N."/>
            <person name="Medina M.J."/>
            <person name="Villalon P."/>
            <person name="Ramirez-Arocha A.C."/>
            <person name="Jimenez P."/>
            <person name="Cuesta I."/>
            <person name="Valdezate S."/>
        </authorList>
    </citation>
    <scope>NUCLEOTIDE SEQUENCE [LARGE SCALE GENOMIC DNA]</scope>
    <source>
        <strain evidence="2 3">CNM20110626</strain>
    </source>
</reference>
<protein>
    <submittedName>
        <fullName evidence="2">Histidine kinase</fullName>
    </submittedName>
</protein>
<dbReference type="Gene3D" id="3.30.565.10">
    <property type="entry name" value="Histidine kinase-like ATPase, C-terminal domain"/>
    <property type="match status" value="1"/>
</dbReference>
<organism evidence="2 3">
    <name type="scientific">Nocardia cyriacigeorgica</name>
    <dbReference type="NCBI Taxonomy" id="135487"/>
    <lineage>
        <taxon>Bacteria</taxon>
        <taxon>Bacillati</taxon>
        <taxon>Actinomycetota</taxon>
        <taxon>Actinomycetes</taxon>
        <taxon>Mycobacteriales</taxon>
        <taxon>Nocardiaceae</taxon>
        <taxon>Nocardia</taxon>
    </lineage>
</organism>
<feature type="region of interest" description="Disordered" evidence="1">
    <location>
        <begin position="72"/>
        <end position="94"/>
    </location>
</feature>
<comment type="caution">
    <text evidence="2">The sequence shown here is derived from an EMBL/GenBank/DDBJ whole genome shotgun (WGS) entry which is preliminary data.</text>
</comment>
<name>A0A6P1CXB2_9NOCA</name>
<dbReference type="EMBL" id="JAAGVB010000518">
    <property type="protein sequence ID" value="NEW37208.1"/>
    <property type="molecule type" value="Genomic_DNA"/>
</dbReference>
<keyword evidence="2" id="KW-0808">Transferase</keyword>
<accession>A0A6P1CXB2</accession>
<proteinExistence type="predicted"/>
<gene>
    <name evidence="2" type="ORF">GV791_32335</name>
</gene>
<evidence type="ECO:0000313" key="2">
    <source>
        <dbReference type="EMBL" id="NEW37208.1"/>
    </source>
</evidence>
<dbReference type="AlphaFoldDB" id="A0A6P1CXB2"/>